<keyword evidence="1" id="KW-0812">Transmembrane</keyword>
<sequence>MSSLLGQVGLKMDSRAQRSYLDGLHSSWAMWITLFGMTFLCALIPKRGKVPRLGEDGGKDATFFLRHSRFELGLTV</sequence>
<keyword evidence="1" id="KW-1133">Transmembrane helix</keyword>
<dbReference type="AlphaFoldDB" id="A0A0G4PG34"/>
<dbReference type="EMBL" id="HG793147">
    <property type="protein sequence ID" value="CRL25262.1"/>
    <property type="molecule type" value="Genomic_DNA"/>
</dbReference>
<keyword evidence="3" id="KW-1185">Reference proteome</keyword>
<proteinExistence type="predicted"/>
<dbReference type="Proteomes" id="UP000053732">
    <property type="component" value="Unassembled WGS sequence"/>
</dbReference>
<protein>
    <submittedName>
        <fullName evidence="2">Str. FM013</fullName>
    </submittedName>
</protein>
<keyword evidence="1" id="KW-0472">Membrane</keyword>
<feature type="transmembrane region" description="Helical" evidence="1">
    <location>
        <begin position="28"/>
        <end position="45"/>
    </location>
</feature>
<name>A0A0G4PG34_PENC3</name>
<gene>
    <name evidence="2" type="ORF">PCAMFM013_S014g000158</name>
</gene>
<accession>A0A0G4PG34</accession>
<reference evidence="2 3" key="1">
    <citation type="journal article" date="2014" name="Nat. Commun.">
        <title>Multiple recent horizontal transfers of a large genomic region in cheese making fungi.</title>
        <authorList>
            <person name="Cheeseman K."/>
            <person name="Ropars J."/>
            <person name="Renault P."/>
            <person name="Dupont J."/>
            <person name="Gouzy J."/>
            <person name="Branca A."/>
            <person name="Abraham A.L."/>
            <person name="Ceppi M."/>
            <person name="Conseiller E."/>
            <person name="Debuchy R."/>
            <person name="Malagnac F."/>
            <person name="Goarin A."/>
            <person name="Silar P."/>
            <person name="Lacoste S."/>
            <person name="Sallet E."/>
            <person name="Bensimon A."/>
            <person name="Giraud T."/>
            <person name="Brygoo Y."/>
        </authorList>
    </citation>
    <scope>NUCLEOTIDE SEQUENCE [LARGE SCALE GENOMIC DNA]</scope>
    <source>
        <strain evidence="3">FM 013</strain>
    </source>
</reference>
<organism evidence="2 3">
    <name type="scientific">Penicillium camemberti (strain FM 013)</name>
    <dbReference type="NCBI Taxonomy" id="1429867"/>
    <lineage>
        <taxon>Eukaryota</taxon>
        <taxon>Fungi</taxon>
        <taxon>Dikarya</taxon>
        <taxon>Ascomycota</taxon>
        <taxon>Pezizomycotina</taxon>
        <taxon>Eurotiomycetes</taxon>
        <taxon>Eurotiomycetidae</taxon>
        <taxon>Eurotiales</taxon>
        <taxon>Aspergillaceae</taxon>
        <taxon>Penicillium</taxon>
    </lineage>
</organism>
<evidence type="ECO:0000313" key="3">
    <source>
        <dbReference type="Proteomes" id="UP000053732"/>
    </source>
</evidence>
<evidence type="ECO:0000256" key="1">
    <source>
        <dbReference type="SAM" id="Phobius"/>
    </source>
</evidence>
<evidence type="ECO:0000313" key="2">
    <source>
        <dbReference type="EMBL" id="CRL25262.1"/>
    </source>
</evidence>